<evidence type="ECO:0000256" key="7">
    <source>
        <dbReference type="ARBA" id="ARBA00022989"/>
    </source>
</evidence>
<feature type="transmembrane region" description="Helical" evidence="9">
    <location>
        <begin position="85"/>
        <end position="103"/>
    </location>
</feature>
<dbReference type="GO" id="GO:0020037">
    <property type="term" value="F:heme binding"/>
    <property type="evidence" value="ECO:0007669"/>
    <property type="project" value="InterPro"/>
</dbReference>
<dbReference type="InterPro" id="IPR002541">
    <property type="entry name" value="Cyt_c_assembly"/>
</dbReference>
<dbReference type="EMBL" id="JASJOS010000010">
    <property type="protein sequence ID" value="MDJ1483265.1"/>
    <property type="molecule type" value="Genomic_DNA"/>
</dbReference>
<feature type="transmembrane region" description="Helical" evidence="9">
    <location>
        <begin position="194"/>
        <end position="214"/>
    </location>
</feature>
<keyword evidence="13" id="KW-1185">Reference proteome</keyword>
<sequence length="231" mass="26281">MIALFYKSWWKVLTVILLLYTILGGFLMPVPKLPILHETIRNMNFHVALWFAMMIILTFSVVYSIRYLRNPTPQNDDFAVETANVGIVIGMLGITTGSIWARFTWGDWWVQDPKLNGAAVAMLIYLAYLILRGSLPDQQQRARISAIYNIFAYGMLIPLLYILPRLKGVDSLHPGQGGNPGFSAYDLDNNLRKVFYPAVFGWTLLGLWIASLRIRIRMVEHTLSEKMAVNG</sequence>
<dbReference type="EMBL" id="JASJOT010000009">
    <property type="protein sequence ID" value="MDJ1494374.1"/>
    <property type="molecule type" value="Genomic_DNA"/>
</dbReference>
<dbReference type="GO" id="GO:0017004">
    <property type="term" value="P:cytochrome complex assembly"/>
    <property type="evidence" value="ECO:0007669"/>
    <property type="project" value="UniProtKB-KW"/>
</dbReference>
<keyword evidence="6" id="KW-0201">Cytochrome c-type biogenesis</keyword>
<comment type="function">
    <text evidence="1">Required for the export of heme to the periplasm for the biogenesis of c-type cytochromes.</text>
</comment>
<gene>
    <name evidence="11" type="primary">ccsA</name>
    <name evidence="11" type="ORF">QNI16_22395</name>
    <name evidence="12" type="ORF">QNI19_15630</name>
</gene>
<comment type="subcellular location">
    <subcellularLocation>
        <location evidence="2">Membrane</location>
        <topology evidence="2">Multi-pass membrane protein</topology>
    </subcellularLocation>
</comment>
<evidence type="ECO:0000256" key="4">
    <source>
        <dbReference type="ARBA" id="ARBA00016463"/>
    </source>
</evidence>
<feature type="domain" description="Cytochrome c assembly protein" evidence="10">
    <location>
        <begin position="25"/>
        <end position="162"/>
    </location>
</feature>
<protein>
    <recommendedName>
        <fullName evidence="4">Heme exporter protein C</fullName>
    </recommendedName>
</protein>
<dbReference type="RefSeq" id="WP_313982947.1">
    <property type="nucleotide sequence ID" value="NZ_JASJOR010000012.1"/>
</dbReference>
<evidence type="ECO:0000256" key="1">
    <source>
        <dbReference type="ARBA" id="ARBA00002442"/>
    </source>
</evidence>
<accession>A0AAE3QU45</accession>
<organism evidence="11 14">
    <name type="scientific">Xanthocytophaga flava</name>
    <dbReference type="NCBI Taxonomy" id="3048013"/>
    <lineage>
        <taxon>Bacteria</taxon>
        <taxon>Pseudomonadati</taxon>
        <taxon>Bacteroidota</taxon>
        <taxon>Cytophagia</taxon>
        <taxon>Cytophagales</taxon>
        <taxon>Rhodocytophagaceae</taxon>
        <taxon>Xanthocytophaga</taxon>
    </lineage>
</organism>
<keyword evidence="8 9" id="KW-0472">Membrane</keyword>
<reference evidence="11 13" key="1">
    <citation type="submission" date="2023-05" db="EMBL/GenBank/DDBJ databases">
        <authorList>
            <person name="Zhang X."/>
        </authorList>
    </citation>
    <scope>NUCLEOTIDE SEQUENCE</scope>
    <source>
        <strain evidence="12 13">DM2B3-1</strain>
        <strain evidence="11">YF14B1</strain>
    </source>
</reference>
<dbReference type="GO" id="GO:0015232">
    <property type="term" value="F:heme transmembrane transporter activity"/>
    <property type="evidence" value="ECO:0007669"/>
    <property type="project" value="InterPro"/>
</dbReference>
<dbReference type="InterPro" id="IPR045062">
    <property type="entry name" value="Cyt_c_biogenesis_CcsA/CcmC"/>
</dbReference>
<dbReference type="PRINTS" id="PR01386">
    <property type="entry name" value="CCMCBIOGNSIS"/>
</dbReference>
<evidence type="ECO:0000313" key="12">
    <source>
        <dbReference type="EMBL" id="MDJ1494374.1"/>
    </source>
</evidence>
<evidence type="ECO:0000256" key="9">
    <source>
        <dbReference type="SAM" id="Phobius"/>
    </source>
</evidence>
<evidence type="ECO:0000256" key="3">
    <source>
        <dbReference type="ARBA" id="ARBA00005840"/>
    </source>
</evidence>
<name>A0AAE3QU45_9BACT</name>
<evidence type="ECO:0000259" key="10">
    <source>
        <dbReference type="Pfam" id="PF01578"/>
    </source>
</evidence>
<dbReference type="Proteomes" id="UP001228581">
    <property type="component" value="Unassembled WGS sequence"/>
</dbReference>
<dbReference type="Proteomes" id="UP001241110">
    <property type="component" value="Unassembled WGS sequence"/>
</dbReference>
<feature type="transmembrane region" description="Helical" evidence="9">
    <location>
        <begin position="12"/>
        <end position="31"/>
    </location>
</feature>
<feature type="transmembrane region" description="Helical" evidence="9">
    <location>
        <begin position="115"/>
        <end position="134"/>
    </location>
</feature>
<keyword evidence="5 9" id="KW-0812">Transmembrane</keyword>
<evidence type="ECO:0000313" key="11">
    <source>
        <dbReference type="EMBL" id="MDJ1483265.1"/>
    </source>
</evidence>
<dbReference type="InterPro" id="IPR003557">
    <property type="entry name" value="Cyt_c_biogenesis_CcmC"/>
</dbReference>
<dbReference type="Pfam" id="PF01578">
    <property type="entry name" value="Cytochrom_C_asm"/>
    <property type="match status" value="1"/>
</dbReference>
<keyword evidence="7 9" id="KW-1133">Transmembrane helix</keyword>
<evidence type="ECO:0000256" key="6">
    <source>
        <dbReference type="ARBA" id="ARBA00022748"/>
    </source>
</evidence>
<evidence type="ECO:0000313" key="13">
    <source>
        <dbReference type="Proteomes" id="UP001228581"/>
    </source>
</evidence>
<feature type="transmembrane region" description="Helical" evidence="9">
    <location>
        <begin position="146"/>
        <end position="163"/>
    </location>
</feature>
<evidence type="ECO:0000313" key="14">
    <source>
        <dbReference type="Proteomes" id="UP001241110"/>
    </source>
</evidence>
<proteinExistence type="inferred from homology"/>
<comment type="caution">
    <text evidence="11">The sequence shown here is derived from an EMBL/GenBank/DDBJ whole genome shotgun (WGS) entry which is preliminary data.</text>
</comment>
<dbReference type="GO" id="GO:0005886">
    <property type="term" value="C:plasma membrane"/>
    <property type="evidence" value="ECO:0007669"/>
    <property type="project" value="TreeGrafter"/>
</dbReference>
<comment type="similarity">
    <text evidence="3">Belongs to the CcmC/CycZ/HelC family.</text>
</comment>
<evidence type="ECO:0000256" key="2">
    <source>
        <dbReference type="ARBA" id="ARBA00004141"/>
    </source>
</evidence>
<evidence type="ECO:0000256" key="5">
    <source>
        <dbReference type="ARBA" id="ARBA00022692"/>
    </source>
</evidence>
<dbReference type="PANTHER" id="PTHR30071:SF1">
    <property type="entry name" value="CYTOCHROME B_B6 PROTEIN-RELATED"/>
    <property type="match status" value="1"/>
</dbReference>
<dbReference type="PANTHER" id="PTHR30071">
    <property type="entry name" value="HEME EXPORTER PROTEIN C"/>
    <property type="match status" value="1"/>
</dbReference>
<dbReference type="AlphaFoldDB" id="A0AAE3QU45"/>
<evidence type="ECO:0000256" key="8">
    <source>
        <dbReference type="ARBA" id="ARBA00023136"/>
    </source>
</evidence>
<feature type="transmembrane region" description="Helical" evidence="9">
    <location>
        <begin position="43"/>
        <end position="65"/>
    </location>
</feature>